<dbReference type="VEuPathDB" id="FungiDB:TRICI_004472"/>
<evidence type="ECO:0000313" key="7">
    <source>
        <dbReference type="EMBL" id="KAA8909507.1"/>
    </source>
</evidence>
<sequence>MSESKELVGGGKIPQLGLGVYQIALDETAKLVEHALDVGYRHFDTARIYGNEEETGQGIVNFLKKQSTVKREDVFYTTKIYCDEFGHDETIAAVEDSLQKVKGLEYLDLVLIHSPEASPESRLQAYGALQECKDRGLVKAIGVSNYDVHHLKELFEWSGFKYMPVVNQIEVNPWFQQQDVIDFCNKYNIVVEAYSPLMLGKYFKHPELLKLGAKYHKHPAQILIKWNLQKGYVPLPKSGNFDRLVQNFDVWDFSLSEDELRSLGDPTSRVLASAGHDPMNVP</sequence>
<organism evidence="7 8">
    <name type="scientific">Trichomonascus ciferrii</name>
    <dbReference type="NCBI Taxonomy" id="44093"/>
    <lineage>
        <taxon>Eukaryota</taxon>
        <taxon>Fungi</taxon>
        <taxon>Dikarya</taxon>
        <taxon>Ascomycota</taxon>
        <taxon>Saccharomycotina</taxon>
        <taxon>Dipodascomycetes</taxon>
        <taxon>Dipodascales</taxon>
        <taxon>Trichomonascaceae</taxon>
        <taxon>Trichomonascus</taxon>
        <taxon>Trichomonascus ciferrii complex</taxon>
    </lineage>
</organism>
<reference evidence="7" key="1">
    <citation type="journal article" date="2019" name="G3 (Bethesda)">
        <title>Genome Assemblies of Two Rare Opportunistic Yeast Pathogens: Diutina rugosa (syn. Candida rugosa) and Trichomonascus ciferrii (syn. Candida ciferrii).</title>
        <authorList>
            <person name="Mixao V."/>
            <person name="Saus E."/>
            <person name="Hansen A.P."/>
            <person name="Lass-Florl C."/>
            <person name="Gabaldon T."/>
        </authorList>
    </citation>
    <scope>NUCLEOTIDE SEQUENCE</scope>
    <source>
        <strain evidence="7">CBS 4856</strain>
    </source>
</reference>
<name>A0A642V0V9_9ASCO</name>
<dbReference type="InterPro" id="IPR020471">
    <property type="entry name" value="AKR"/>
</dbReference>
<evidence type="ECO:0000256" key="3">
    <source>
        <dbReference type="PIRSR" id="PIRSR000097-1"/>
    </source>
</evidence>
<evidence type="ECO:0000259" key="6">
    <source>
        <dbReference type="Pfam" id="PF00248"/>
    </source>
</evidence>
<evidence type="ECO:0000256" key="4">
    <source>
        <dbReference type="PIRSR" id="PIRSR000097-2"/>
    </source>
</evidence>
<dbReference type="Pfam" id="PF00248">
    <property type="entry name" value="Aldo_ket_red"/>
    <property type="match status" value="1"/>
</dbReference>
<dbReference type="EMBL" id="SWFS01000338">
    <property type="protein sequence ID" value="KAA8909507.1"/>
    <property type="molecule type" value="Genomic_DNA"/>
</dbReference>
<gene>
    <name evidence="7" type="ORF">TRICI_004472</name>
</gene>
<feature type="domain" description="NADP-dependent oxidoreductase" evidence="6">
    <location>
        <begin position="21"/>
        <end position="262"/>
    </location>
</feature>
<dbReference type="Gene3D" id="3.20.20.100">
    <property type="entry name" value="NADP-dependent oxidoreductase domain"/>
    <property type="match status" value="1"/>
</dbReference>
<dbReference type="PANTHER" id="PTHR43827:SF13">
    <property type="entry name" value="ALDO_KETO REDUCTASE FAMILY PROTEIN"/>
    <property type="match status" value="1"/>
</dbReference>
<dbReference type="InterPro" id="IPR023210">
    <property type="entry name" value="NADP_OxRdtase_dom"/>
</dbReference>
<proteinExistence type="inferred from homology"/>
<dbReference type="PIRSF" id="PIRSF000097">
    <property type="entry name" value="AKR"/>
    <property type="match status" value="1"/>
</dbReference>
<dbReference type="FunFam" id="3.20.20.100:FF:000015">
    <property type="entry name" value="Oxidoreductase, aldo/keto reductase family"/>
    <property type="match status" value="1"/>
</dbReference>
<dbReference type="AlphaFoldDB" id="A0A642V0V9"/>
<protein>
    <recommendedName>
        <fullName evidence="6">NADP-dependent oxidoreductase domain-containing protein</fullName>
    </recommendedName>
</protein>
<keyword evidence="2" id="KW-0560">Oxidoreductase</keyword>
<evidence type="ECO:0000256" key="5">
    <source>
        <dbReference type="PIRSR" id="PIRSR000097-3"/>
    </source>
</evidence>
<dbReference type="InterPro" id="IPR018170">
    <property type="entry name" value="Aldo/ket_reductase_CS"/>
</dbReference>
<dbReference type="GO" id="GO:0016616">
    <property type="term" value="F:oxidoreductase activity, acting on the CH-OH group of donors, NAD or NADP as acceptor"/>
    <property type="evidence" value="ECO:0007669"/>
    <property type="project" value="UniProtKB-ARBA"/>
</dbReference>
<comment type="caution">
    <text evidence="7">The sequence shown here is derived from an EMBL/GenBank/DDBJ whole genome shotgun (WGS) entry which is preliminary data.</text>
</comment>
<dbReference type="SUPFAM" id="SSF51430">
    <property type="entry name" value="NAD(P)-linked oxidoreductase"/>
    <property type="match status" value="1"/>
</dbReference>
<dbReference type="CDD" id="cd19071">
    <property type="entry name" value="AKR_AKR1-5-like"/>
    <property type="match status" value="1"/>
</dbReference>
<dbReference type="PROSITE" id="PS00062">
    <property type="entry name" value="ALDOKETO_REDUCTASE_2"/>
    <property type="match status" value="1"/>
</dbReference>
<dbReference type="Proteomes" id="UP000761534">
    <property type="component" value="Unassembled WGS sequence"/>
</dbReference>
<feature type="active site" description="Proton donor" evidence="3">
    <location>
        <position position="49"/>
    </location>
</feature>
<feature type="binding site" evidence="4">
    <location>
        <position position="113"/>
    </location>
    <ligand>
        <name>substrate</name>
    </ligand>
</feature>
<evidence type="ECO:0000256" key="2">
    <source>
        <dbReference type="ARBA" id="ARBA00023002"/>
    </source>
</evidence>
<comment type="similarity">
    <text evidence="1">Belongs to the aldo/keto reductase family.</text>
</comment>
<accession>A0A642V0V9</accession>
<keyword evidence="8" id="KW-1185">Reference proteome</keyword>
<evidence type="ECO:0000313" key="8">
    <source>
        <dbReference type="Proteomes" id="UP000761534"/>
    </source>
</evidence>
<dbReference type="OrthoDB" id="416253at2759"/>
<dbReference type="PRINTS" id="PR00069">
    <property type="entry name" value="ALDKETRDTASE"/>
</dbReference>
<dbReference type="PANTHER" id="PTHR43827">
    <property type="entry name" value="2,5-DIKETO-D-GLUCONIC ACID REDUCTASE"/>
    <property type="match status" value="1"/>
</dbReference>
<feature type="site" description="Lowers pKa of active site Tyr" evidence="5">
    <location>
        <position position="79"/>
    </location>
</feature>
<dbReference type="InterPro" id="IPR036812">
    <property type="entry name" value="NAD(P)_OxRdtase_dom_sf"/>
</dbReference>
<evidence type="ECO:0000256" key="1">
    <source>
        <dbReference type="ARBA" id="ARBA00007905"/>
    </source>
</evidence>